<dbReference type="InterPro" id="IPR000095">
    <property type="entry name" value="CRIB_dom"/>
</dbReference>
<proteinExistence type="predicted"/>
<evidence type="ECO:0000259" key="2">
    <source>
        <dbReference type="PROSITE" id="PS50108"/>
    </source>
</evidence>
<dbReference type="Proteomes" id="UP000887540">
    <property type="component" value="Unplaced"/>
</dbReference>
<accession>A0A914EJA6</accession>
<feature type="compositionally biased region" description="Pro residues" evidence="1">
    <location>
        <begin position="395"/>
        <end position="404"/>
    </location>
</feature>
<protein>
    <submittedName>
        <fullName evidence="4">CRIB domain-containing protein</fullName>
    </submittedName>
</protein>
<dbReference type="InterPro" id="IPR036936">
    <property type="entry name" value="CRIB_dom_sf"/>
</dbReference>
<dbReference type="Pfam" id="PF00786">
    <property type="entry name" value="PBD"/>
    <property type="match status" value="2"/>
</dbReference>
<feature type="domain" description="CRIB" evidence="2">
    <location>
        <begin position="41"/>
        <end position="54"/>
    </location>
</feature>
<dbReference type="SMART" id="SM00285">
    <property type="entry name" value="PBD"/>
    <property type="match status" value="2"/>
</dbReference>
<dbReference type="PROSITE" id="PS50108">
    <property type="entry name" value="CRIB"/>
    <property type="match status" value="2"/>
</dbReference>
<evidence type="ECO:0000313" key="3">
    <source>
        <dbReference type="Proteomes" id="UP000887540"/>
    </source>
</evidence>
<reference evidence="4" key="1">
    <citation type="submission" date="2022-11" db="UniProtKB">
        <authorList>
            <consortium name="WormBaseParasite"/>
        </authorList>
    </citation>
    <scope>IDENTIFICATION</scope>
</reference>
<evidence type="ECO:0000256" key="1">
    <source>
        <dbReference type="SAM" id="MobiDB-lite"/>
    </source>
</evidence>
<feature type="domain" description="CRIB" evidence="2">
    <location>
        <begin position="197"/>
        <end position="210"/>
    </location>
</feature>
<keyword evidence="3" id="KW-1185">Reference proteome</keyword>
<dbReference type="AlphaFoldDB" id="A0A914EJA6"/>
<feature type="compositionally biased region" description="Low complexity" evidence="1">
    <location>
        <begin position="382"/>
        <end position="394"/>
    </location>
</feature>
<feature type="region of interest" description="Disordered" evidence="1">
    <location>
        <begin position="360"/>
        <end position="404"/>
    </location>
</feature>
<dbReference type="Gene3D" id="3.90.810.10">
    <property type="entry name" value="CRIB domain"/>
    <property type="match status" value="2"/>
</dbReference>
<evidence type="ECO:0000313" key="4">
    <source>
        <dbReference type="WBParaSite" id="ACRNAN_scaffold8730.g21934.t2"/>
    </source>
</evidence>
<organism evidence="3 4">
    <name type="scientific">Acrobeloides nanus</name>
    <dbReference type="NCBI Taxonomy" id="290746"/>
    <lineage>
        <taxon>Eukaryota</taxon>
        <taxon>Metazoa</taxon>
        <taxon>Ecdysozoa</taxon>
        <taxon>Nematoda</taxon>
        <taxon>Chromadorea</taxon>
        <taxon>Rhabditida</taxon>
        <taxon>Tylenchina</taxon>
        <taxon>Cephalobomorpha</taxon>
        <taxon>Cephaloboidea</taxon>
        <taxon>Cephalobidae</taxon>
        <taxon>Acrobeloides</taxon>
    </lineage>
</organism>
<dbReference type="WBParaSite" id="ACRNAN_scaffold8730.g21934.t2">
    <property type="protein sequence ID" value="ACRNAN_scaffold8730.g21934.t2"/>
    <property type="gene ID" value="ACRNAN_scaffold8730.g21934"/>
</dbReference>
<name>A0A914EJA6_9BILA</name>
<sequence>MSASKDKSKVRLRSLFGRIFNNSSTDSLDVSSTSNTTINEISGPFNTAHRTHVGYDGQKFGLPQSWMEILHQDLSETDQKKNPNAVVTALKFYASTLNLDENNKLSITKSVYPSDDVDVNVELNKTHDTNKEIPSSLDSITSGSDLSELNLNSNSMSASKDKSKVRLRSLIGRFFSNNSGTDSSDVSSTSNTTINEISGPFNTVHRIHVGYDGQKFSGLPQSWLEILHRDLSEADQKKNPKAVVTALKFYASTLKQDENAKFMITKSVYPSDDDIDVDVELNKTNESNKGIHCYKGLSLSLVQLGKLPSSSTLDSITSGIDLSELNLNPSVPYFPSENSENFASVPPPCIPQRAKTATLVPTPAPPVPPARTTDANKSVILTQETTNENIETTRTPPPLPPKPL</sequence>